<reference evidence="3" key="1">
    <citation type="submission" date="2023-07" db="EMBL/GenBank/DDBJ databases">
        <authorList>
            <person name="Yue Y."/>
        </authorList>
    </citation>
    <scope>NUCLEOTIDE SEQUENCE [LARGE SCALE GENOMIC DNA]</scope>
    <source>
        <strain evidence="3">D23</strain>
    </source>
</reference>
<feature type="chain" id="PRO_5046308653" evidence="1">
    <location>
        <begin position="21"/>
        <end position="546"/>
    </location>
</feature>
<name>A0ABS7XSP5_9FLAO</name>
<dbReference type="RefSeq" id="WP_224528653.1">
    <property type="nucleotide sequence ID" value="NZ_JAIUJR010000005.1"/>
</dbReference>
<keyword evidence="1" id="KW-0732">Signal</keyword>
<organism evidence="2 3">
    <name type="scientific">Winogradskyella alexanderae</name>
    <dbReference type="NCBI Taxonomy" id="2877123"/>
    <lineage>
        <taxon>Bacteria</taxon>
        <taxon>Pseudomonadati</taxon>
        <taxon>Bacteroidota</taxon>
        <taxon>Flavobacteriia</taxon>
        <taxon>Flavobacteriales</taxon>
        <taxon>Flavobacteriaceae</taxon>
        <taxon>Winogradskyella</taxon>
    </lineage>
</organism>
<keyword evidence="3" id="KW-1185">Reference proteome</keyword>
<evidence type="ECO:0000256" key="1">
    <source>
        <dbReference type="SAM" id="SignalP"/>
    </source>
</evidence>
<evidence type="ECO:0000313" key="2">
    <source>
        <dbReference type="EMBL" id="MCA0132795.1"/>
    </source>
</evidence>
<dbReference type="PROSITE" id="PS51257">
    <property type="entry name" value="PROKAR_LIPOPROTEIN"/>
    <property type="match status" value="1"/>
</dbReference>
<dbReference type="Proteomes" id="UP001198901">
    <property type="component" value="Unassembled WGS sequence"/>
</dbReference>
<evidence type="ECO:0000313" key="3">
    <source>
        <dbReference type="Proteomes" id="UP001198901"/>
    </source>
</evidence>
<accession>A0ABS7XSP5</accession>
<proteinExistence type="predicted"/>
<comment type="caution">
    <text evidence="2">The sequence shown here is derived from an EMBL/GenBank/DDBJ whole genome shotgun (WGS) entry which is preliminary data.</text>
</comment>
<dbReference type="EMBL" id="JAIUJR010000005">
    <property type="protein sequence ID" value="MCA0132795.1"/>
    <property type="molecule type" value="Genomic_DNA"/>
</dbReference>
<gene>
    <name evidence="2" type="ORF">LBU54_09380</name>
</gene>
<feature type="signal peptide" evidence="1">
    <location>
        <begin position="1"/>
        <end position="20"/>
    </location>
</feature>
<dbReference type="Gene3D" id="2.170.15.10">
    <property type="entry name" value="Proaerolysin, chain A, domain 3"/>
    <property type="match status" value="1"/>
</dbReference>
<protein>
    <submittedName>
        <fullName evidence="2">Uncharacterized protein</fullName>
    </submittedName>
</protein>
<sequence>MKAIIKTLRLIMMCSLLTFALGCSKDDNEPDPGNGQIEEVNGIAAEDLDNYGGDLGLLINTRDLVKKGYNPTKVNVTTTATQGNYDQELEVDAYTNIAQLKLAVDDLSEAATEELRDGVGLTIEVLDASDTVLISESYSVISFEENGNNFEIDASALEYQDQEFHFKENMRYYLQLVDANGNYSNKLVASYGGNGWLRYRESLSFNPGTTSEQFYILNDPNNPDLFSLYSANNDAYIFIGANETSLPRTLRRSASTFYPDWQPENLSDSWKFRLQKESNGLYTIWSEVANKPLRSFVNSSNDFTINWQATDSGSIQYFRIIAIDIDWDGTDLNTEYLPPILPRVNTSFGFNSTLRNCGSGSLEQQVGFESSVTTTYTIGFQETIGLSSRTVAGVSASVSATAEASYFGVSGSVTAEVSANLELAVEATTESTETVTESTTENNSFFSNRTVTVPSGSASLVYDAYQTYSDVKVPYVKRIRLKGLHTGSSESLTGNEIATQLAMTNFSGVVTNIGSDFVEITIRGNMTLDNIVDTQTEVRDVAANCN</sequence>